<evidence type="ECO:0000313" key="8">
    <source>
        <dbReference type="EMBL" id="SEQ81134.1"/>
    </source>
</evidence>
<keyword evidence="4 7" id="KW-0812">Transmembrane</keyword>
<feature type="transmembrane region" description="Helical" evidence="7">
    <location>
        <begin position="76"/>
        <end position="93"/>
    </location>
</feature>
<keyword evidence="5 7" id="KW-1133">Transmembrane helix</keyword>
<evidence type="ECO:0000313" key="9">
    <source>
        <dbReference type="Proteomes" id="UP000199021"/>
    </source>
</evidence>
<dbReference type="PANTHER" id="PTHR33452:SF1">
    <property type="entry name" value="INNER MEMBRANE PROTEIN YPHA-RELATED"/>
    <property type="match status" value="1"/>
</dbReference>
<dbReference type="InterPro" id="IPR051907">
    <property type="entry name" value="DoxX-like_oxidoreductase"/>
</dbReference>
<sequence>MTKGNIDLGLLVLRLWFGLEMAFMHGLPKLMKIFRGDMTFANPIGVGEEFSLILAVFAEFVCGLLIAAGFFTRLACIPYLITMLVAAFLVHGGDPWGKMAFPLMYAVAAIVLLLTGPGQYSLDGRLYGKEAEVA</sequence>
<name>A0A1H9J2Q4_9BACT</name>
<evidence type="ECO:0000256" key="1">
    <source>
        <dbReference type="ARBA" id="ARBA00004651"/>
    </source>
</evidence>
<evidence type="ECO:0000256" key="3">
    <source>
        <dbReference type="ARBA" id="ARBA00022475"/>
    </source>
</evidence>
<evidence type="ECO:0000256" key="5">
    <source>
        <dbReference type="ARBA" id="ARBA00022989"/>
    </source>
</evidence>
<keyword evidence="9" id="KW-1185">Reference proteome</keyword>
<evidence type="ECO:0000256" key="6">
    <source>
        <dbReference type="ARBA" id="ARBA00023136"/>
    </source>
</evidence>
<evidence type="ECO:0000256" key="2">
    <source>
        <dbReference type="ARBA" id="ARBA00006679"/>
    </source>
</evidence>
<accession>A0A1H9J2Q4</accession>
<proteinExistence type="inferred from homology"/>
<organism evidence="8 9">
    <name type="scientific">Neolewinella agarilytica</name>
    <dbReference type="NCBI Taxonomy" id="478744"/>
    <lineage>
        <taxon>Bacteria</taxon>
        <taxon>Pseudomonadati</taxon>
        <taxon>Bacteroidota</taxon>
        <taxon>Saprospiria</taxon>
        <taxon>Saprospirales</taxon>
        <taxon>Lewinellaceae</taxon>
        <taxon>Neolewinella</taxon>
    </lineage>
</organism>
<dbReference type="Pfam" id="PF07681">
    <property type="entry name" value="DoxX"/>
    <property type="match status" value="1"/>
</dbReference>
<dbReference type="EMBL" id="FOFB01000016">
    <property type="protein sequence ID" value="SEQ81134.1"/>
    <property type="molecule type" value="Genomic_DNA"/>
</dbReference>
<comment type="subcellular location">
    <subcellularLocation>
        <location evidence="1">Cell membrane</location>
        <topology evidence="1">Multi-pass membrane protein</topology>
    </subcellularLocation>
</comment>
<dbReference type="AlphaFoldDB" id="A0A1H9J2Q4"/>
<evidence type="ECO:0000256" key="4">
    <source>
        <dbReference type="ARBA" id="ARBA00022692"/>
    </source>
</evidence>
<dbReference type="OrthoDB" id="9813193at2"/>
<feature type="transmembrane region" description="Helical" evidence="7">
    <location>
        <begin position="50"/>
        <end position="71"/>
    </location>
</feature>
<evidence type="ECO:0000256" key="7">
    <source>
        <dbReference type="SAM" id="Phobius"/>
    </source>
</evidence>
<dbReference type="STRING" id="478744.SAMN05444359_11664"/>
<protein>
    <submittedName>
        <fullName evidence="8">Putative oxidoreductase</fullName>
    </submittedName>
</protein>
<keyword evidence="6 7" id="KW-0472">Membrane</keyword>
<dbReference type="InParanoid" id="A0A1H9J2Q4"/>
<comment type="similarity">
    <text evidence="2">Belongs to the DoxX family.</text>
</comment>
<dbReference type="Proteomes" id="UP000199021">
    <property type="component" value="Unassembled WGS sequence"/>
</dbReference>
<dbReference type="InterPro" id="IPR032808">
    <property type="entry name" value="DoxX"/>
</dbReference>
<keyword evidence="3" id="KW-1003">Cell membrane</keyword>
<dbReference type="RefSeq" id="WP_090169873.1">
    <property type="nucleotide sequence ID" value="NZ_FOFB01000016.1"/>
</dbReference>
<dbReference type="GO" id="GO:0005886">
    <property type="term" value="C:plasma membrane"/>
    <property type="evidence" value="ECO:0007669"/>
    <property type="project" value="UniProtKB-SubCell"/>
</dbReference>
<reference evidence="9" key="1">
    <citation type="submission" date="2016-10" db="EMBL/GenBank/DDBJ databases">
        <authorList>
            <person name="Varghese N."/>
            <person name="Submissions S."/>
        </authorList>
    </citation>
    <scope>NUCLEOTIDE SEQUENCE [LARGE SCALE GENOMIC DNA]</scope>
    <source>
        <strain evidence="9">DSM 24740</strain>
    </source>
</reference>
<gene>
    <name evidence="8" type="ORF">SAMN05444359_11664</name>
</gene>
<feature type="transmembrane region" description="Helical" evidence="7">
    <location>
        <begin position="99"/>
        <end position="116"/>
    </location>
</feature>
<dbReference type="PANTHER" id="PTHR33452">
    <property type="entry name" value="OXIDOREDUCTASE CATD-RELATED"/>
    <property type="match status" value="1"/>
</dbReference>